<organism evidence="2 3">
    <name type="scientific">Candidatus Accumulibacter proximus</name>
    <dbReference type="NCBI Taxonomy" id="2954385"/>
    <lineage>
        <taxon>Bacteria</taxon>
        <taxon>Pseudomonadati</taxon>
        <taxon>Pseudomonadota</taxon>
        <taxon>Betaproteobacteria</taxon>
        <taxon>Candidatus Accumulibacter</taxon>
    </lineage>
</organism>
<dbReference type="InterPro" id="IPR027417">
    <property type="entry name" value="P-loop_NTPase"/>
</dbReference>
<dbReference type="GO" id="GO:0000731">
    <property type="term" value="P:DNA synthesis involved in DNA repair"/>
    <property type="evidence" value="ECO:0007669"/>
    <property type="project" value="TreeGrafter"/>
</dbReference>
<evidence type="ECO:0000259" key="1">
    <source>
        <dbReference type="SMART" id="SM00382"/>
    </source>
</evidence>
<feature type="domain" description="AAA+ ATPase" evidence="1">
    <location>
        <begin position="22"/>
        <end position="374"/>
    </location>
</feature>
<dbReference type="InterPro" id="IPR038729">
    <property type="entry name" value="Rad50/SbcC_AAA"/>
</dbReference>
<dbReference type="Proteomes" id="UP000697998">
    <property type="component" value="Unassembled WGS sequence"/>
</dbReference>
<dbReference type="PANTHER" id="PTHR32182">
    <property type="entry name" value="DNA REPLICATION AND REPAIR PROTEIN RECF"/>
    <property type="match status" value="1"/>
</dbReference>
<dbReference type="SUPFAM" id="SSF52540">
    <property type="entry name" value="P-loop containing nucleoside triphosphate hydrolases"/>
    <property type="match status" value="1"/>
</dbReference>
<dbReference type="GO" id="GO:0016887">
    <property type="term" value="F:ATP hydrolysis activity"/>
    <property type="evidence" value="ECO:0007669"/>
    <property type="project" value="InterPro"/>
</dbReference>
<comment type="caution">
    <text evidence="2">The sequence shown here is derived from an EMBL/GenBank/DDBJ whole genome shotgun (WGS) entry which is preliminary data.</text>
</comment>
<gene>
    <name evidence="2" type="ORF">IPJ27_09255</name>
</gene>
<protein>
    <submittedName>
        <fullName evidence="2">AAA family ATPase</fullName>
    </submittedName>
</protein>
<dbReference type="SMART" id="SM00382">
    <property type="entry name" value="AAA"/>
    <property type="match status" value="1"/>
</dbReference>
<dbReference type="GO" id="GO:0005524">
    <property type="term" value="F:ATP binding"/>
    <property type="evidence" value="ECO:0007669"/>
    <property type="project" value="InterPro"/>
</dbReference>
<evidence type="ECO:0000313" key="3">
    <source>
        <dbReference type="Proteomes" id="UP000697998"/>
    </source>
</evidence>
<reference evidence="2 3" key="1">
    <citation type="submission" date="2020-10" db="EMBL/GenBank/DDBJ databases">
        <title>Connecting structure to function with the recovery of over 1000 high-quality activated sludge metagenome-assembled genomes encoding full-length rRNA genes using long-read sequencing.</title>
        <authorList>
            <person name="Singleton C.M."/>
            <person name="Petriglieri F."/>
            <person name="Kristensen J.M."/>
            <person name="Kirkegaard R.H."/>
            <person name="Michaelsen T.Y."/>
            <person name="Andersen M.H."/>
            <person name="Karst S.M."/>
            <person name="Dueholm M.S."/>
            <person name="Nielsen P.H."/>
            <person name="Albertsen M."/>
        </authorList>
    </citation>
    <scope>NUCLEOTIDE SEQUENCE [LARGE SCALE GENOMIC DNA]</scope>
    <source>
        <strain evidence="2">EsbW_18-Q3-R4-48_BATAC.285</strain>
    </source>
</reference>
<dbReference type="Gene3D" id="3.40.50.300">
    <property type="entry name" value="P-loop containing nucleotide triphosphate hydrolases"/>
    <property type="match status" value="2"/>
</dbReference>
<sequence length="465" mass="52093">MKLSRIEITHFRCFEFLHVDFQADINVIVGANGSGKSSILDAAAIALYELVAANGAGSQRQRKAQGVSLLPTDIYIAPPTADAASAPKQFVQIRASANDYYPIEHFTGKTPTGQAAALEWSQYIVYQPPARFSYSNSTTERLSSLNQYVQALWREIGKSPQALIPLPVVAYYRATRRMGGTPELGDIFKLDLSRNKAFADALDAAANFTAMCQWFYLRENAELRAQVNAQAEENQEFVDLRAIRQALTHTVEGLERLYFDGSPPRLMVDVREADGDVHTLELAQLSDGYRNLLALVLDFARRLAQANPRWRNPLEAPGILLIDEVELHLHPRWQQTVIPGLRAAFPNTQLIISTHSPAVLTTVRREHIHLLGADHQFEQIPEDVGTYGAENSRVLAEVFGADSRPRNIDTVQKLNEYLGLIENREHDTKAARVLRNDLESAVGRSDADLRRADLRIRQIQVLHKQ</sequence>
<dbReference type="InterPro" id="IPR003959">
    <property type="entry name" value="ATPase_AAA_core"/>
</dbReference>
<dbReference type="Pfam" id="PF13476">
    <property type="entry name" value="AAA_23"/>
    <property type="match status" value="1"/>
</dbReference>
<dbReference type="InterPro" id="IPR003593">
    <property type="entry name" value="AAA+_ATPase"/>
</dbReference>
<evidence type="ECO:0000313" key="2">
    <source>
        <dbReference type="EMBL" id="MBK7674923.1"/>
    </source>
</evidence>
<dbReference type="EMBL" id="JADJMH010000006">
    <property type="protein sequence ID" value="MBK7674923.1"/>
    <property type="molecule type" value="Genomic_DNA"/>
</dbReference>
<proteinExistence type="predicted"/>
<dbReference type="AlphaFoldDB" id="A0A935PYX7"/>
<dbReference type="Pfam" id="PF13304">
    <property type="entry name" value="AAA_21"/>
    <property type="match status" value="1"/>
</dbReference>
<dbReference type="PANTHER" id="PTHR32182:SF23">
    <property type="entry name" value="ATP BINDING PROTEIN"/>
    <property type="match status" value="1"/>
</dbReference>
<name>A0A935PYX7_9PROT</name>
<dbReference type="GO" id="GO:0006302">
    <property type="term" value="P:double-strand break repair"/>
    <property type="evidence" value="ECO:0007669"/>
    <property type="project" value="TreeGrafter"/>
</dbReference>
<accession>A0A935PYX7</accession>